<dbReference type="PANTHER" id="PTHR47107:SF1">
    <property type="entry name" value="CERAMIDE-BINDING PROTEIN SVF1-RELATED"/>
    <property type="match status" value="1"/>
</dbReference>
<dbReference type="SUPFAM" id="SSF159245">
    <property type="entry name" value="AttH-like"/>
    <property type="match status" value="1"/>
</dbReference>
<organism evidence="6 7">
    <name type="scientific">Armillaria ostoyae</name>
    <name type="common">Armillaria root rot fungus</name>
    <dbReference type="NCBI Taxonomy" id="47428"/>
    <lineage>
        <taxon>Eukaryota</taxon>
        <taxon>Fungi</taxon>
        <taxon>Dikarya</taxon>
        <taxon>Basidiomycota</taxon>
        <taxon>Agaricomycotina</taxon>
        <taxon>Agaricomycetes</taxon>
        <taxon>Agaricomycetidae</taxon>
        <taxon>Agaricales</taxon>
        <taxon>Marasmiineae</taxon>
        <taxon>Physalacriaceae</taxon>
        <taxon>Armillaria</taxon>
    </lineage>
</organism>
<evidence type="ECO:0000259" key="4">
    <source>
        <dbReference type="Pfam" id="PF08622"/>
    </source>
</evidence>
<evidence type="ECO:0000256" key="2">
    <source>
        <dbReference type="ARBA" id="ARBA00009069"/>
    </source>
</evidence>
<evidence type="ECO:0000313" key="7">
    <source>
        <dbReference type="Proteomes" id="UP000219338"/>
    </source>
</evidence>
<dbReference type="InterPro" id="IPR013931">
    <property type="entry name" value="Svf1-like_N"/>
</dbReference>
<accession>A0A284QSE2</accession>
<keyword evidence="3" id="KW-0963">Cytoplasm</keyword>
<evidence type="ECO:0000259" key="5">
    <source>
        <dbReference type="Pfam" id="PF17187"/>
    </source>
</evidence>
<dbReference type="OMA" id="WGEMRHR"/>
<gene>
    <name evidence="6" type="ORF">ARMOST_02692</name>
</gene>
<dbReference type="InterPro" id="IPR033394">
    <property type="entry name" value="Svf1-like_C"/>
</dbReference>
<comment type="similarity">
    <text evidence="2">Belongs to the SVF1 family.</text>
</comment>
<sequence length="436" mass="47417">MFSSIFSTSPPVDAKAPNFRSVSESFKENELFGELTPKDTEWACAGGGFITETQVYYTTTEDGNVLMCQVIHSSVGLWYPTIQFTCKWHNPKTGETVWKSVNVSNFVSPPPGLDKRSCKADQFSITHKDAPGTDFPESYFISANLATDLQISLEISRPASVPGWKLGKGEKGGFSYFGANPASPDGHVIHRFWPRFHATGHFIHKGQAHVVKGPGMFVHAIQGMRPDLVASRWGFANFQSNEHGGVSAIQMEFTTTDAYGKHGSRSGGVAVNVGSLVVGGKLVCVTGSTKWAKVESPAANVVCRATHSKFALDNTGYEKPGEILFEWAGPSVLPGESGNYSAKLSADLGDLENPKGLIEKVDVLGEIPYVLKVTVNYVAGTKPFIYQVGICLLPMPTDYNIFYQWFNPGKLTITEPGSDKPVQVDGMFYNEASFLS</sequence>
<evidence type="ECO:0000313" key="6">
    <source>
        <dbReference type="EMBL" id="SJK99394.1"/>
    </source>
</evidence>
<name>A0A284QSE2_ARMOS</name>
<dbReference type="EMBL" id="FUEG01000002">
    <property type="protein sequence ID" value="SJK99394.1"/>
    <property type="molecule type" value="Genomic_DNA"/>
</dbReference>
<protein>
    <submittedName>
        <fullName evidence="6">Related to SVF1-protein with a potential role in cell survival pathways</fullName>
    </submittedName>
</protein>
<dbReference type="STRING" id="47428.A0A284QSE2"/>
<dbReference type="AlphaFoldDB" id="A0A284QSE2"/>
<dbReference type="PANTHER" id="PTHR47107">
    <property type="entry name" value="SVF1-LIKE PROTEIN YDR222W-RELATED"/>
    <property type="match status" value="1"/>
</dbReference>
<keyword evidence="7" id="KW-1185">Reference proteome</keyword>
<comment type="subcellular location">
    <subcellularLocation>
        <location evidence="1">Cytoplasm</location>
    </subcellularLocation>
</comment>
<feature type="domain" description="Svf1-like C-terminal" evidence="5">
    <location>
        <begin position="224"/>
        <end position="387"/>
    </location>
</feature>
<dbReference type="GO" id="GO:0005737">
    <property type="term" value="C:cytoplasm"/>
    <property type="evidence" value="ECO:0007669"/>
    <property type="project" value="UniProtKB-SubCell"/>
</dbReference>
<evidence type="ECO:0000256" key="3">
    <source>
        <dbReference type="ARBA" id="ARBA00022490"/>
    </source>
</evidence>
<feature type="domain" description="Svf1-like N-terminal" evidence="4">
    <location>
        <begin position="51"/>
        <end position="222"/>
    </location>
</feature>
<dbReference type="GO" id="GO:0006979">
    <property type="term" value="P:response to oxidative stress"/>
    <property type="evidence" value="ECO:0007669"/>
    <property type="project" value="InterPro"/>
</dbReference>
<dbReference type="Pfam" id="PF08622">
    <property type="entry name" value="Svf1"/>
    <property type="match status" value="1"/>
</dbReference>
<dbReference type="InterPro" id="IPR051385">
    <property type="entry name" value="Ceramide-binding_SVF1"/>
</dbReference>
<dbReference type="OrthoDB" id="2590239at2759"/>
<dbReference type="Pfam" id="PF17187">
    <property type="entry name" value="Svf1_C"/>
    <property type="match status" value="1"/>
</dbReference>
<dbReference type="Proteomes" id="UP000219338">
    <property type="component" value="Unassembled WGS sequence"/>
</dbReference>
<evidence type="ECO:0000256" key="1">
    <source>
        <dbReference type="ARBA" id="ARBA00004496"/>
    </source>
</evidence>
<reference evidence="7" key="1">
    <citation type="journal article" date="2017" name="Nat. Ecol. Evol.">
        <title>Genome expansion and lineage-specific genetic innovations in the forest pathogenic fungi Armillaria.</title>
        <authorList>
            <person name="Sipos G."/>
            <person name="Prasanna A.N."/>
            <person name="Walter M.C."/>
            <person name="O'Connor E."/>
            <person name="Balint B."/>
            <person name="Krizsan K."/>
            <person name="Kiss B."/>
            <person name="Hess J."/>
            <person name="Varga T."/>
            <person name="Slot J."/>
            <person name="Riley R."/>
            <person name="Boka B."/>
            <person name="Rigling D."/>
            <person name="Barry K."/>
            <person name="Lee J."/>
            <person name="Mihaltcheva S."/>
            <person name="LaButti K."/>
            <person name="Lipzen A."/>
            <person name="Waldron R."/>
            <person name="Moloney N.M."/>
            <person name="Sperisen C."/>
            <person name="Kredics L."/>
            <person name="Vagvoelgyi C."/>
            <person name="Patrignani A."/>
            <person name="Fitzpatrick D."/>
            <person name="Nagy I."/>
            <person name="Doyle S."/>
            <person name="Anderson J.B."/>
            <person name="Grigoriev I.V."/>
            <person name="Gueldener U."/>
            <person name="Muensterkoetter M."/>
            <person name="Nagy L.G."/>
        </authorList>
    </citation>
    <scope>NUCLEOTIDE SEQUENCE [LARGE SCALE GENOMIC DNA]</scope>
    <source>
        <strain evidence="7">C18/9</strain>
    </source>
</reference>
<proteinExistence type="inferred from homology"/>